<proteinExistence type="predicted"/>
<protein>
    <submittedName>
        <fullName evidence="2">SFRICE_010522</fullName>
    </submittedName>
</protein>
<evidence type="ECO:0000256" key="1">
    <source>
        <dbReference type="SAM" id="MobiDB-lite"/>
    </source>
</evidence>
<gene>
    <name evidence="2" type="ORF">SFRICE_010522</name>
</gene>
<evidence type="ECO:0000313" key="2">
    <source>
        <dbReference type="EMBL" id="SOQ40192.1"/>
    </source>
</evidence>
<accession>A0A2H1VII3</accession>
<reference evidence="2" key="1">
    <citation type="submission" date="2016-07" db="EMBL/GenBank/DDBJ databases">
        <authorList>
            <person name="Bretaudeau A."/>
        </authorList>
    </citation>
    <scope>NUCLEOTIDE SEQUENCE</scope>
    <source>
        <strain evidence="2">Rice</strain>
        <tissue evidence="2">Whole body</tissue>
    </source>
</reference>
<name>A0A2H1VII3_SPOFR</name>
<feature type="region of interest" description="Disordered" evidence="1">
    <location>
        <begin position="144"/>
        <end position="169"/>
    </location>
</feature>
<dbReference type="AlphaFoldDB" id="A0A2H1VII3"/>
<organism evidence="2">
    <name type="scientific">Spodoptera frugiperda</name>
    <name type="common">Fall armyworm</name>
    <dbReference type="NCBI Taxonomy" id="7108"/>
    <lineage>
        <taxon>Eukaryota</taxon>
        <taxon>Metazoa</taxon>
        <taxon>Ecdysozoa</taxon>
        <taxon>Arthropoda</taxon>
        <taxon>Hexapoda</taxon>
        <taxon>Insecta</taxon>
        <taxon>Pterygota</taxon>
        <taxon>Neoptera</taxon>
        <taxon>Endopterygota</taxon>
        <taxon>Lepidoptera</taxon>
        <taxon>Glossata</taxon>
        <taxon>Ditrysia</taxon>
        <taxon>Noctuoidea</taxon>
        <taxon>Noctuidae</taxon>
        <taxon>Amphipyrinae</taxon>
        <taxon>Spodoptera</taxon>
    </lineage>
</organism>
<sequence>MANITTRRSAIAQRTQNIINMVIQKDTNEKVVDPGDPDYFVNIYTRPYFMTSSVFDKFCDTQISNNSHYLPDLIKFESLNVTFVTKKSANTELDYITNSIDLTCKEVMPIEESPESTNFDSNNKMNKLTNYSIQDTTICDYDSDDSVRDKDYNPSECGATSSDDSVSEIKQKKLRKTQKNNNTNLATENSPPTYKTFSGIANRKILHKLRRSSFDIMRIVPPKKVASSQRRNTIDVGVFQLLTTDDTSHSLEQEPSSQKKLSQEDRELINRSYWKMNFVDQHFRNNYDVMYKNDFDDEYTQLRFMNDKYIKNPKVFKLEFRTNPKGIDVERKAGILQKLTNIIPPHKLVFWNNLPTTPVNVEASTSGARNYKK</sequence>
<dbReference type="EMBL" id="ODYU01002548">
    <property type="protein sequence ID" value="SOQ40192.1"/>
    <property type="molecule type" value="Genomic_DNA"/>
</dbReference>